<reference evidence="3" key="1">
    <citation type="journal article" date="2019" name="Int. J. Syst. Evol. Microbiol.">
        <title>The Global Catalogue of Microorganisms (GCM) 10K type strain sequencing project: providing services to taxonomists for standard genome sequencing and annotation.</title>
        <authorList>
            <consortium name="The Broad Institute Genomics Platform"/>
            <consortium name="The Broad Institute Genome Sequencing Center for Infectious Disease"/>
            <person name="Wu L."/>
            <person name="Ma J."/>
        </authorList>
    </citation>
    <scope>NUCLEOTIDE SEQUENCE [LARGE SCALE GENOMIC DNA]</scope>
    <source>
        <strain evidence="3">CCUG 63369</strain>
    </source>
</reference>
<feature type="compositionally biased region" description="Polar residues" evidence="1">
    <location>
        <begin position="95"/>
        <end position="113"/>
    </location>
</feature>
<gene>
    <name evidence="2" type="ORF">ACFQZU_24170</name>
</gene>
<evidence type="ECO:0000313" key="2">
    <source>
        <dbReference type="EMBL" id="MFD0804393.1"/>
    </source>
</evidence>
<comment type="caution">
    <text evidence="2">The sequence shown here is derived from an EMBL/GenBank/DDBJ whole genome shotgun (WGS) entry which is preliminary data.</text>
</comment>
<organism evidence="2 3">
    <name type="scientific">Streptomonospora algeriensis</name>
    <dbReference type="NCBI Taxonomy" id="995084"/>
    <lineage>
        <taxon>Bacteria</taxon>
        <taxon>Bacillati</taxon>
        <taxon>Actinomycetota</taxon>
        <taxon>Actinomycetes</taxon>
        <taxon>Streptosporangiales</taxon>
        <taxon>Nocardiopsidaceae</taxon>
        <taxon>Streptomonospora</taxon>
    </lineage>
</organism>
<keyword evidence="3" id="KW-1185">Reference proteome</keyword>
<evidence type="ECO:0000313" key="3">
    <source>
        <dbReference type="Proteomes" id="UP001596956"/>
    </source>
</evidence>
<accession>A0ABW3BLW4</accession>
<feature type="non-terminal residue" evidence="2">
    <location>
        <position position="1"/>
    </location>
</feature>
<dbReference type="EMBL" id="JBHTHR010001621">
    <property type="protein sequence ID" value="MFD0804393.1"/>
    <property type="molecule type" value="Genomic_DNA"/>
</dbReference>
<evidence type="ECO:0000256" key="1">
    <source>
        <dbReference type="SAM" id="MobiDB-lite"/>
    </source>
</evidence>
<proteinExistence type="predicted"/>
<feature type="region of interest" description="Disordered" evidence="1">
    <location>
        <begin position="84"/>
        <end position="113"/>
    </location>
</feature>
<name>A0ABW3BLW4_9ACTN</name>
<dbReference type="Proteomes" id="UP001596956">
    <property type="component" value="Unassembled WGS sequence"/>
</dbReference>
<protein>
    <submittedName>
        <fullName evidence="2">Uncharacterized protein</fullName>
    </submittedName>
</protein>
<sequence length="113" mass="12238">DPACGARAAGALVQVGFTDVDPRPHVEQWRAGSPGARLQAHHTHHLRRALITAGLTDAELSRVRDLLSHPDFCACSPVFYTIQGRRPPVPGRSAGQGNRSRFSGYSPLSESRE</sequence>